<feature type="active site" description="Proton donor; for dehydratase activity" evidence="5">
    <location>
        <position position="2252"/>
    </location>
</feature>
<dbReference type="SUPFAM" id="SSF53901">
    <property type="entry name" value="Thiolase-like"/>
    <property type="match status" value="2"/>
</dbReference>
<evidence type="ECO:0000256" key="2">
    <source>
        <dbReference type="ARBA" id="ARBA00022553"/>
    </source>
</evidence>
<feature type="domain" description="Ketosynthase family 3 (KS3)" evidence="8">
    <location>
        <begin position="11"/>
        <end position="424"/>
    </location>
</feature>
<dbReference type="InterPro" id="IPR013968">
    <property type="entry name" value="PKS_KR"/>
</dbReference>
<keyword evidence="2" id="KW-0597">Phosphoprotein</keyword>
<evidence type="ECO:0000256" key="6">
    <source>
        <dbReference type="SAM" id="MobiDB-lite"/>
    </source>
</evidence>
<protein>
    <submittedName>
        <fullName evidence="10">SDR family NAD(P)-dependent oxidoreductase</fullName>
    </submittedName>
</protein>
<evidence type="ECO:0000256" key="5">
    <source>
        <dbReference type="PROSITE-ProRule" id="PRU01363"/>
    </source>
</evidence>
<dbReference type="SMART" id="SM00826">
    <property type="entry name" value="PKS_DH"/>
    <property type="match status" value="1"/>
</dbReference>
<evidence type="ECO:0000256" key="4">
    <source>
        <dbReference type="ARBA" id="ARBA00023315"/>
    </source>
</evidence>
<dbReference type="SMART" id="SM00822">
    <property type="entry name" value="PKS_KR"/>
    <property type="match status" value="2"/>
</dbReference>
<organism evidence="10 11">
    <name type="scientific">Micromonospora parastrephiae</name>
    <dbReference type="NCBI Taxonomy" id="2806101"/>
    <lineage>
        <taxon>Bacteria</taxon>
        <taxon>Bacillati</taxon>
        <taxon>Actinomycetota</taxon>
        <taxon>Actinomycetes</taxon>
        <taxon>Micromonosporales</taxon>
        <taxon>Micromonosporaceae</taxon>
        <taxon>Micromonospora</taxon>
    </lineage>
</organism>
<reference evidence="10 11" key="1">
    <citation type="submission" date="2021-01" db="EMBL/GenBank/DDBJ databases">
        <title>Draft genome sequence of Micromonospora sp. strain STR1_7.</title>
        <authorList>
            <person name="Karlyshev A."/>
            <person name="Jawad R."/>
        </authorList>
    </citation>
    <scope>NUCLEOTIDE SEQUENCE [LARGE SCALE GENOMIC DNA]</scope>
    <source>
        <strain evidence="10 11">STR1-7</strain>
    </source>
</reference>
<dbReference type="InterPro" id="IPR036291">
    <property type="entry name" value="NAD(P)-bd_dom_sf"/>
</dbReference>
<dbReference type="InterPro" id="IPR049551">
    <property type="entry name" value="PKS_DH_C"/>
</dbReference>
<feature type="domain" description="Carrier" evidence="7">
    <location>
        <begin position="2807"/>
        <end position="2883"/>
    </location>
</feature>
<dbReference type="InterPro" id="IPR036736">
    <property type="entry name" value="ACP-like_sf"/>
</dbReference>
<dbReference type="InterPro" id="IPR049552">
    <property type="entry name" value="PKS_DH_N"/>
</dbReference>
<sequence>MRRRLEQQESMSPVAIVGVGLRLPGGIADLGGYWKALIGGHDLVREMPRSRMGAFAREWEGLPHRGGFLDEVLDFDADFFGISPREARHLDPQHRLLLEVAWEAMENAGLPADRLRDTRAGLYLGIMWQDYRDWLSGEPDAYATTGNGHNFAAGRVAHALGLNGPVLAVDTACSSSLVAVHLAVQALRRGECEMAFAAGANLVMSPRSMRLVAATRSLAPDGRCKTFDARANGFTRGEGCGVVVLKRLDDALRDGDRVHAVLRGSAVNADGRSSGFTVPNVLSQVALIDAALADAGLAPADIGYVEAHGTGTALGDPIEMEALATALGRRNDQAALPVGAVKTNVGHLEAAAGIAGLIKAVLCLRHRRIPPVVHFRTLNPRTDLSGTGITVPVEPMAWASDNGRYASVSSFGMSGTNAHVILGGWAGTPARPATTNGFDLSARTPEALRALAARYAEHLAGLAPGDYPAFAAMAVYGRTRMDIAARIAATEPGTAVEALRALAEGRPSPGVTLLASGQDDPRPTAAVPVRDLIDIPTYPWQRRRHGPDPLPTPAGEPTRSQPVSAHTVGWSPIGRAAVAAPTDHRLVLAGDDADLLFRISVSAAAQGLPGTILVPRPPGPGGAERSSYGEPPPGWAYAELPADAPGWQRFWQDRSPGRVALVMAMKAAPTERPETFVSEAAASCAAVTAAVTALSRAVPVGGRAVAVTRGGLRVDEHDSAAGGHGPVHGLAPVLGLEFGDVWGGVVDLPWEVTETDVYALLGHLTSPAAEDDGPVEDLIAVRRGDVFGARLRPATEHEPRLPVRADATYIITGGLGAVGREIAADLVRRGARHLLLIGRRGVGDLPTPATQLLDDLRGADVQVAYRGGGCDDPQRLAAACSALEAMPEVRGVVHAAGTVETAPAELLATGRFAAALRAKAGGAWSLHLAALSWPLDFFVLVSSVSALWGSPGHGAYASANGALDALAAYRRSVGLPAVSIAYGPWALDGGGMADAELRAQSVRIGVGALSAERGCAALTARAPSAAGHLVACPIDPYRLTEVMAGVRRRGLFAELDTPDAPDAPSVGAGIIALPEGARDAALREHVARLLAVQLGHAEGGDLPRTSGFSDLGMDSIMAVDLARAVSAELGVRVSAADVFDHPTIAELAAFLTEILSAEAARSDREVRTSVRVASPREQSDTASGEPIAIVGMAGRFPGADSVDELWQLLRGGHDGVTAVPGDRWDGARFSGRITTDQGGFLNDIARFDAGFFGIPTREAVNTDPQQRLLLEAAWHALEDAAMDPRALAGSQTGVFVGVSYADYARVLARGGADRIDAYYGTGTALNAVAGRVAYLLGLAGPAMAVDTACSSSLVALHLALRSLRSHETDTALAGGVNVLLDPMSSISVSRARMLSPDGRCRTFSADANGFVRAEACGVLVLKRLRDARRDGDLVLALVRGSAVNSDGASAGLTAPNGTAQERLLATALADAGVAGRELSYLEAHGTGTALGDPIELGAAWRVLGPGRRPGEPLHVGSVKSNIGHCESAAGIVGVIKTVLALRHDLIPANLHFTRPNPQVPWAEMNVRVVDRPTPWWRDGRARVAGVSGFGFTGTNAHVVLSDPGDAPVARRPAADGSSDGTRLLLLSAPDTAGLERLSRTWLDRLESADEEEMADLTRTAAVGRAHLAYRRAVLGRTRKQLLDGLRRPVRGHPAGGPPRVAFLFSGQGSQYAGMGRELYESEPTFRAAFDECAQLLGPDVGASLTNLVFSGGDDSILAETRLTQPALVALEVALASLWESWGVTPVAVIGHSVGEIAAALYAGVMDLPAGMRLVAQRASLMQRTEPGAMLSVAAAEDRVAMHIAGTSLDIAAVNAPEATVVSGRPAEIEALAAKLSAEGLPVRRLSVTRAFHSRLLDPVLDEFAGASAPLRFQAPRIPVVSNLTGDVVDSLEADYWVRQARRPVRFLDGARRLRELGVDFCLEIGPDATLVNLVRGAGSAPPGRGVSSLRRGANERGALLIAARALYEAGQDLDWARAYPYGARRAHAPGYPFAATRHWPDMPQPAESHPSAPPPWGTEIRSPALAGRVFRTHRSPEYPPHLADHRLFGTVSVPAASHTATALSAVAADDAPIVLEDLHFPQALVLREGERYETQIHESQDTGESRSLRVQSLLDPETGRWIEHLVARIVSGTDSLSTPTISPDVFIAAADRRLSGTEFYRHLHGLGYHLGPSFRWIDRIWIRGDEALVSFAKPDEMDEDPASYQIHPGLLDSCLQSSVVFEVRPPDDTVADGQALAIPFAAARLSFSGRPVPGRRLWAHVRAVRHDTGRGGRAQVEVADLHMFDQTGVTVLTVDGFRLRSAPRSLLETSLRAGVRHAYSLHWARHTPAPAAASVGSAARIALLGAGRQPGQAVREALGGRGYHVTTVRAEDLTGLDADLVVDTRFADPTLGRGPSDALTATEELTRALRVAPRNIPYAVIGGSAPPIREALWGLLASLEAETARVLPRIALADDWDGSAFATVVAELLGRPARGVRLQVAADGVRTLRLRRDTAAANGRYPVGGALITGGLGALGLRLAGFLARQGTPSITLMARSAPTTAARAQLDELATGGTRVHVVTGDVTNPEDCRRAVDEAGEVTPLRSVWHLAGGTDDRTFERLDRSSIEKVFAAKAYGAANIAEVLRNHPLDAFVLFSSASTVLGSPGQTNYAAANGYLDGFAETLRVQGVPATSIDWGPWIPAGGGGLADSPEALAAARRLGMRAIDDDEAEQLVRLALTGGRSRLVAAAVDLGRHSALVEGGALVPDEPAGRRGWLADDLAELGHEARRDRLREAVAAATREVLGDDVEVTDEWGFGDLGLDSIMVMDLRARLSHALARDLPATVALDHPTISDLTDHLMRRIVPPASATNGGGPEGSRLGELMAAVQADLEEAE</sequence>
<dbReference type="PROSITE" id="PS52004">
    <property type="entry name" value="KS3_2"/>
    <property type="match status" value="2"/>
</dbReference>
<name>A0ABS1XQ66_9ACTN</name>
<dbReference type="Proteomes" id="UP000601027">
    <property type="component" value="Unassembled WGS sequence"/>
</dbReference>
<keyword evidence="11" id="KW-1185">Reference proteome</keyword>
<dbReference type="InterPro" id="IPR032821">
    <property type="entry name" value="PKS_assoc"/>
</dbReference>
<evidence type="ECO:0000256" key="3">
    <source>
        <dbReference type="ARBA" id="ARBA00022679"/>
    </source>
</evidence>
<dbReference type="InterPro" id="IPR006162">
    <property type="entry name" value="Ppantetheine_attach_site"/>
</dbReference>
<feature type="region of interest" description="C-terminal hotdog fold" evidence="5">
    <location>
        <begin position="2191"/>
        <end position="2348"/>
    </location>
</feature>
<evidence type="ECO:0000256" key="1">
    <source>
        <dbReference type="ARBA" id="ARBA00022450"/>
    </source>
</evidence>
<dbReference type="InterPro" id="IPR001227">
    <property type="entry name" value="Ac_transferase_dom_sf"/>
</dbReference>
<dbReference type="Pfam" id="PF00550">
    <property type="entry name" value="PP-binding"/>
    <property type="match status" value="2"/>
</dbReference>
<dbReference type="SMART" id="SM00825">
    <property type="entry name" value="PKS_KS"/>
    <property type="match status" value="2"/>
</dbReference>
<dbReference type="SUPFAM" id="SSF55048">
    <property type="entry name" value="Probable ACP-binding domain of malonyl-CoA ACP transacylase"/>
    <property type="match status" value="1"/>
</dbReference>
<dbReference type="SUPFAM" id="SSF52151">
    <property type="entry name" value="FabD/lysophospholipase-like"/>
    <property type="match status" value="1"/>
</dbReference>
<dbReference type="InterPro" id="IPR009081">
    <property type="entry name" value="PP-bd_ACP"/>
</dbReference>
<dbReference type="InterPro" id="IPR016036">
    <property type="entry name" value="Malonyl_transacylase_ACP-bd"/>
</dbReference>
<dbReference type="InterPro" id="IPR014031">
    <property type="entry name" value="Ketoacyl_synth_C"/>
</dbReference>
<dbReference type="InterPro" id="IPR018201">
    <property type="entry name" value="Ketoacyl_synth_AS"/>
</dbReference>
<dbReference type="Gene3D" id="3.30.70.3290">
    <property type="match status" value="2"/>
</dbReference>
<dbReference type="RefSeq" id="WP_203173867.1">
    <property type="nucleotide sequence ID" value="NZ_JAEVHM010000015.1"/>
</dbReference>
<dbReference type="SMART" id="SM01294">
    <property type="entry name" value="PKS_PP_betabranch"/>
    <property type="match status" value="1"/>
</dbReference>
<dbReference type="Gene3D" id="1.10.1200.10">
    <property type="entry name" value="ACP-like"/>
    <property type="match status" value="2"/>
</dbReference>
<dbReference type="InterPro" id="IPR020841">
    <property type="entry name" value="PKS_Beta-ketoAc_synthase_dom"/>
</dbReference>
<dbReference type="InterPro" id="IPR014043">
    <property type="entry name" value="Acyl_transferase_dom"/>
</dbReference>
<dbReference type="Pfam" id="PF00109">
    <property type="entry name" value="ketoacyl-synt"/>
    <property type="match status" value="2"/>
</dbReference>
<dbReference type="PROSITE" id="PS00012">
    <property type="entry name" value="PHOSPHOPANTETHEINE"/>
    <property type="match status" value="2"/>
</dbReference>
<dbReference type="CDD" id="cd05274">
    <property type="entry name" value="KR_FAS_SDR_x"/>
    <property type="match status" value="1"/>
</dbReference>
<keyword evidence="3" id="KW-0808">Transferase</keyword>
<dbReference type="PANTHER" id="PTHR43775">
    <property type="entry name" value="FATTY ACID SYNTHASE"/>
    <property type="match status" value="1"/>
</dbReference>
<feature type="domain" description="Ketosynthase family 3 (KS3)" evidence="8">
    <location>
        <begin position="1184"/>
        <end position="1602"/>
    </location>
</feature>
<dbReference type="InterPro" id="IPR020806">
    <property type="entry name" value="PKS_PP-bd"/>
</dbReference>
<evidence type="ECO:0000259" key="9">
    <source>
        <dbReference type="PROSITE" id="PS52019"/>
    </source>
</evidence>
<dbReference type="Gene3D" id="3.40.366.10">
    <property type="entry name" value="Malonyl-Coenzyme A Acyl Carrier Protein, domain 2"/>
    <property type="match status" value="1"/>
</dbReference>
<dbReference type="SUPFAM" id="SSF47336">
    <property type="entry name" value="ACP-like"/>
    <property type="match status" value="2"/>
</dbReference>
<comment type="caution">
    <text evidence="10">The sequence shown here is derived from an EMBL/GenBank/DDBJ whole genome shotgun (WGS) entry which is preliminary data.</text>
</comment>
<dbReference type="Pfam" id="PF00698">
    <property type="entry name" value="Acyl_transf_1"/>
    <property type="match status" value="1"/>
</dbReference>
<dbReference type="Gene3D" id="3.40.50.720">
    <property type="entry name" value="NAD(P)-binding Rossmann-like Domain"/>
    <property type="match status" value="2"/>
</dbReference>
<dbReference type="Pfam" id="PF14765">
    <property type="entry name" value="PS-DH"/>
    <property type="match status" value="1"/>
</dbReference>
<keyword evidence="1" id="KW-0596">Phosphopantetheine</keyword>
<evidence type="ECO:0000259" key="8">
    <source>
        <dbReference type="PROSITE" id="PS52004"/>
    </source>
</evidence>
<dbReference type="PANTHER" id="PTHR43775:SF51">
    <property type="entry name" value="INACTIVE PHENOLPHTHIOCEROL SYNTHESIS POLYKETIDE SYNTHASE TYPE I PKS1-RELATED"/>
    <property type="match status" value="1"/>
</dbReference>
<dbReference type="Pfam" id="PF02801">
    <property type="entry name" value="Ketoacyl-synt_C"/>
    <property type="match status" value="2"/>
</dbReference>
<feature type="domain" description="Carrier" evidence="7">
    <location>
        <begin position="1080"/>
        <end position="1155"/>
    </location>
</feature>
<dbReference type="InterPro" id="IPR014030">
    <property type="entry name" value="Ketoacyl_synth_N"/>
</dbReference>
<dbReference type="InterPro" id="IPR057326">
    <property type="entry name" value="KR_dom"/>
</dbReference>
<dbReference type="Pfam" id="PF21089">
    <property type="entry name" value="PKS_DH_N"/>
    <property type="match status" value="1"/>
</dbReference>
<dbReference type="SMART" id="SM00827">
    <property type="entry name" value="PKS_AT"/>
    <property type="match status" value="1"/>
</dbReference>
<feature type="domain" description="PKS/mFAS DH" evidence="9">
    <location>
        <begin position="2053"/>
        <end position="2348"/>
    </location>
</feature>
<feature type="region of interest" description="Disordered" evidence="6">
    <location>
        <begin position="540"/>
        <end position="566"/>
    </location>
</feature>
<dbReference type="PROSITE" id="PS52019">
    <property type="entry name" value="PKS_MFAS_DH"/>
    <property type="match status" value="1"/>
</dbReference>
<dbReference type="InterPro" id="IPR042104">
    <property type="entry name" value="PKS_dehydratase_sf"/>
</dbReference>
<keyword evidence="4" id="KW-0012">Acyltransferase</keyword>
<dbReference type="Pfam" id="PF16197">
    <property type="entry name" value="KAsynt_C_assoc"/>
    <property type="match status" value="2"/>
</dbReference>
<dbReference type="InterPro" id="IPR016039">
    <property type="entry name" value="Thiolase-like"/>
</dbReference>
<evidence type="ECO:0000259" key="7">
    <source>
        <dbReference type="PROSITE" id="PS50075"/>
    </source>
</evidence>
<proteinExistence type="predicted"/>
<dbReference type="InterPro" id="IPR020807">
    <property type="entry name" value="PKS_DH"/>
</dbReference>
<evidence type="ECO:0000313" key="11">
    <source>
        <dbReference type="Proteomes" id="UP000601027"/>
    </source>
</evidence>
<dbReference type="PROSITE" id="PS00606">
    <property type="entry name" value="KS3_1"/>
    <property type="match status" value="2"/>
</dbReference>
<feature type="active site" description="Proton acceptor; for dehydratase activity" evidence="5">
    <location>
        <position position="2085"/>
    </location>
</feature>
<dbReference type="InterPro" id="IPR049900">
    <property type="entry name" value="PKS_mFAS_DH"/>
</dbReference>
<accession>A0ABS1XQ66</accession>
<evidence type="ECO:0000313" key="10">
    <source>
        <dbReference type="EMBL" id="MBM0231393.1"/>
    </source>
</evidence>
<dbReference type="InterPro" id="IPR050091">
    <property type="entry name" value="PKS_NRPS_Biosynth_Enz"/>
</dbReference>
<dbReference type="PROSITE" id="PS50075">
    <property type="entry name" value="CARRIER"/>
    <property type="match status" value="2"/>
</dbReference>
<gene>
    <name evidence="10" type="ORF">JNW91_05645</name>
</gene>
<feature type="region of interest" description="N-terminal hotdog fold" evidence="5">
    <location>
        <begin position="2053"/>
        <end position="2176"/>
    </location>
</feature>
<dbReference type="Gene3D" id="3.40.47.10">
    <property type="match status" value="2"/>
</dbReference>
<dbReference type="InterPro" id="IPR016035">
    <property type="entry name" value="Acyl_Trfase/lysoPLipase"/>
</dbReference>
<dbReference type="EMBL" id="JAEVHM010000015">
    <property type="protein sequence ID" value="MBM0231393.1"/>
    <property type="molecule type" value="Genomic_DNA"/>
</dbReference>
<dbReference type="CDD" id="cd00833">
    <property type="entry name" value="PKS"/>
    <property type="match status" value="2"/>
</dbReference>
<dbReference type="Gene3D" id="3.10.129.110">
    <property type="entry name" value="Polyketide synthase dehydratase"/>
    <property type="match status" value="1"/>
</dbReference>
<dbReference type="SUPFAM" id="SSF51735">
    <property type="entry name" value="NAD(P)-binding Rossmann-fold domains"/>
    <property type="match status" value="3"/>
</dbReference>
<dbReference type="SMART" id="SM00823">
    <property type="entry name" value="PKS_PP"/>
    <property type="match status" value="2"/>
</dbReference>
<dbReference type="Pfam" id="PF08659">
    <property type="entry name" value="KR"/>
    <property type="match status" value="2"/>
</dbReference>